<name>A0ABU5MSA7_9BACT</name>
<comment type="similarity">
    <text evidence="2">Belongs to the glycosyl hydrolase 29 family.</text>
</comment>
<evidence type="ECO:0000313" key="11">
    <source>
        <dbReference type="Proteomes" id="UP001290861"/>
    </source>
</evidence>
<dbReference type="InterPro" id="IPR013780">
    <property type="entry name" value="Glyco_hydro_b"/>
</dbReference>
<evidence type="ECO:0000256" key="6">
    <source>
        <dbReference type="ARBA" id="ARBA00023295"/>
    </source>
</evidence>
<dbReference type="PRINTS" id="PR00741">
    <property type="entry name" value="GLHYDRLASE29"/>
</dbReference>
<feature type="domain" description="Alpha-L-fucosidase C-terminal" evidence="9">
    <location>
        <begin position="427"/>
        <end position="506"/>
    </location>
</feature>
<comment type="function">
    <text evidence="1">Alpha-L-fucosidase is responsible for hydrolyzing the alpha-1,6-linked fucose joined to the reducing-end N-acetylglucosamine of the carbohydrate moieties of glycoproteins.</text>
</comment>
<dbReference type="Pfam" id="PF16757">
    <property type="entry name" value="Fucosidase_C"/>
    <property type="match status" value="1"/>
</dbReference>
<reference evidence="10 11" key="1">
    <citation type="journal article" date="2024" name="Appl. Environ. Microbiol.">
        <title>Pontiella agarivorans sp. nov., a novel marine anaerobic bacterium capable of degrading macroalgal polysaccharides and fixing nitrogen.</title>
        <authorList>
            <person name="Liu N."/>
            <person name="Kivenson V."/>
            <person name="Peng X."/>
            <person name="Cui Z."/>
            <person name="Lankiewicz T.S."/>
            <person name="Gosselin K.M."/>
            <person name="English C.J."/>
            <person name="Blair E.M."/>
            <person name="O'Malley M.A."/>
            <person name="Valentine D.L."/>
        </authorList>
    </citation>
    <scope>NUCLEOTIDE SEQUENCE [LARGE SCALE GENOMIC DNA]</scope>
    <source>
        <strain evidence="10 11">NLcol2</strain>
    </source>
</reference>
<evidence type="ECO:0000256" key="4">
    <source>
        <dbReference type="ARBA" id="ARBA00022729"/>
    </source>
</evidence>
<accession>A0ABU5MSA7</accession>
<dbReference type="Gene3D" id="2.60.40.1180">
    <property type="entry name" value="Golgi alpha-mannosidase II"/>
    <property type="match status" value="1"/>
</dbReference>
<proteinExistence type="inferred from homology"/>
<feature type="domain" description="Glycoside hydrolase family 29 N-terminal" evidence="8">
    <location>
        <begin position="18"/>
        <end position="383"/>
    </location>
</feature>
<evidence type="ECO:0000259" key="9">
    <source>
        <dbReference type="Pfam" id="PF16757"/>
    </source>
</evidence>
<dbReference type="InterPro" id="IPR016286">
    <property type="entry name" value="FUC_metazoa-typ"/>
</dbReference>
<keyword evidence="5" id="KW-0378">Hydrolase</keyword>
<dbReference type="PANTHER" id="PTHR10030">
    <property type="entry name" value="ALPHA-L-FUCOSIDASE"/>
    <property type="match status" value="1"/>
</dbReference>
<evidence type="ECO:0000256" key="2">
    <source>
        <dbReference type="ARBA" id="ARBA00007951"/>
    </source>
</evidence>
<keyword evidence="4 7" id="KW-0732">Signal</keyword>
<organism evidence="10 11">
    <name type="scientific">Pontiella agarivorans</name>
    <dbReference type="NCBI Taxonomy" id="3038953"/>
    <lineage>
        <taxon>Bacteria</taxon>
        <taxon>Pseudomonadati</taxon>
        <taxon>Kiritimatiellota</taxon>
        <taxon>Kiritimatiellia</taxon>
        <taxon>Kiritimatiellales</taxon>
        <taxon>Pontiellaceae</taxon>
        <taxon>Pontiella</taxon>
    </lineage>
</organism>
<dbReference type="Pfam" id="PF01120">
    <property type="entry name" value="Alpha_L_fucos"/>
    <property type="match status" value="1"/>
</dbReference>
<dbReference type="EMBL" id="JARVCO010000002">
    <property type="protein sequence ID" value="MDZ8117002.1"/>
    <property type="molecule type" value="Genomic_DNA"/>
</dbReference>
<dbReference type="SMART" id="SM00812">
    <property type="entry name" value="Alpha_L_fucos"/>
    <property type="match status" value="1"/>
</dbReference>
<dbReference type="Gene3D" id="3.20.20.80">
    <property type="entry name" value="Glycosidases"/>
    <property type="match status" value="1"/>
</dbReference>
<dbReference type="InterPro" id="IPR017853">
    <property type="entry name" value="GH"/>
</dbReference>
<keyword evidence="6" id="KW-0326">Glycosidase</keyword>
<feature type="chain" id="PRO_5047180540" description="alpha-L-fucosidase" evidence="7">
    <location>
        <begin position="22"/>
        <end position="521"/>
    </location>
</feature>
<dbReference type="InterPro" id="IPR000933">
    <property type="entry name" value="Glyco_hydro_29"/>
</dbReference>
<evidence type="ECO:0000313" key="10">
    <source>
        <dbReference type="EMBL" id="MDZ8117002.1"/>
    </source>
</evidence>
<evidence type="ECO:0000256" key="5">
    <source>
        <dbReference type="ARBA" id="ARBA00022801"/>
    </source>
</evidence>
<dbReference type="RefSeq" id="WP_322606808.1">
    <property type="nucleotide sequence ID" value="NZ_JARVCO010000002.1"/>
</dbReference>
<protein>
    <recommendedName>
        <fullName evidence="3">alpha-L-fucosidase</fullName>
        <ecNumber evidence="3">3.2.1.51</ecNumber>
    </recommendedName>
</protein>
<feature type="signal peptide" evidence="7">
    <location>
        <begin position="1"/>
        <end position="21"/>
    </location>
</feature>
<gene>
    <name evidence="10" type="ORF">P9H32_00055</name>
</gene>
<dbReference type="InterPro" id="IPR031919">
    <property type="entry name" value="Fucosidase_C"/>
</dbReference>
<evidence type="ECO:0000256" key="3">
    <source>
        <dbReference type="ARBA" id="ARBA00012662"/>
    </source>
</evidence>
<evidence type="ECO:0000259" key="8">
    <source>
        <dbReference type="Pfam" id="PF01120"/>
    </source>
</evidence>
<evidence type="ECO:0000256" key="7">
    <source>
        <dbReference type="SAM" id="SignalP"/>
    </source>
</evidence>
<dbReference type="Proteomes" id="UP001290861">
    <property type="component" value="Unassembled WGS sequence"/>
</dbReference>
<keyword evidence="11" id="KW-1185">Reference proteome</keyword>
<dbReference type="InterPro" id="IPR057739">
    <property type="entry name" value="Glyco_hydro_29_N"/>
</dbReference>
<dbReference type="SUPFAM" id="SSF51445">
    <property type="entry name" value="(Trans)glycosidases"/>
    <property type="match status" value="1"/>
</dbReference>
<dbReference type="EC" id="3.2.1.51" evidence="3"/>
<dbReference type="PANTHER" id="PTHR10030:SF37">
    <property type="entry name" value="ALPHA-L-FUCOSIDASE-RELATED"/>
    <property type="match status" value="1"/>
</dbReference>
<comment type="caution">
    <text evidence="10">The sequence shown here is derived from an EMBL/GenBank/DDBJ whole genome shotgun (WGS) entry which is preliminary data.</text>
</comment>
<evidence type="ECO:0000256" key="1">
    <source>
        <dbReference type="ARBA" id="ARBA00004071"/>
    </source>
</evidence>
<sequence length="521" mass="59235">MKSTVVRTLLLAALLNVPSFAEKQYDADWADLNRHEIPDWALDAKFGIYAHWGPYSVIGSWEDNPTVPQDGNYYTVGYRGIYSRNADDPRRVAFEKRYGSVKDGNGYRKVCEDFTAREFDPVQWAELVLESGAKYAGTCAVHHDGYLMWDSAITDHCAGKTGPKRDLIAELFAELEKRDIKTIASFHHARTYKFFSGWQKNFSKGTEYAGVDLLQPDAGDYYWFLGEEQQFAEKRLAITEEFINKYHPSVIWFDGGAKDNPTDILATFFNMGLRENIETCLHNKDRQFGDTMGVYSYERGYLRPPMLTHPWEDDATSSVSGSWCWWHGCTYKPASDLILRLCHLTANNGGLLLSLNPRADGSFDPEMVEQLKGIGKWLKQNGEAIHGSRPWKIQGEGHVDRTDLRYIWTEKMPHRYATPDVSRFDHTDVRFTTQGNTLYAIQLGIPSEGITRIKSLSFKNRVGSENRISAVELVGHGPVAFTRTDDALEVALPKQLPNDIALVFKISVKGQLERLLYQGKR</sequence>